<proteinExistence type="predicted"/>
<evidence type="ECO:0000259" key="7">
    <source>
        <dbReference type="PROSITE" id="PS51089"/>
    </source>
</evidence>
<accession>A0A8D2A5A2</accession>
<evidence type="ECO:0000313" key="9">
    <source>
        <dbReference type="Proteomes" id="UP000694725"/>
    </source>
</evidence>
<evidence type="ECO:0000256" key="2">
    <source>
        <dbReference type="ARBA" id="ARBA00022490"/>
    </source>
</evidence>
<dbReference type="FunFam" id="1.10.950.10:FF:000001">
    <property type="entry name" value="actin-binding LIM protein 1 isoform X2"/>
    <property type="match status" value="1"/>
</dbReference>
<keyword evidence="6" id="KW-0472">Membrane</keyword>
<feature type="transmembrane region" description="Helical" evidence="6">
    <location>
        <begin position="7"/>
        <end position="34"/>
    </location>
</feature>
<feature type="transmembrane region" description="Helical" evidence="6">
    <location>
        <begin position="68"/>
        <end position="90"/>
    </location>
</feature>
<dbReference type="Pfam" id="PF16182">
    <property type="entry name" value="AbLIM_anchor"/>
    <property type="match status" value="1"/>
</dbReference>
<evidence type="ECO:0000256" key="3">
    <source>
        <dbReference type="ARBA" id="ARBA00022553"/>
    </source>
</evidence>
<feature type="region of interest" description="Disordered" evidence="5">
    <location>
        <begin position="196"/>
        <end position="278"/>
    </location>
</feature>
<keyword evidence="6" id="KW-0812">Transmembrane</keyword>
<protein>
    <recommendedName>
        <fullName evidence="7">HP domain-containing protein</fullName>
    </recommendedName>
</protein>
<dbReference type="InterPro" id="IPR036886">
    <property type="entry name" value="Villin_headpiece_dom_sf"/>
</dbReference>
<dbReference type="SUPFAM" id="SSF47050">
    <property type="entry name" value="VHP, Villin headpiece domain"/>
    <property type="match status" value="1"/>
</dbReference>
<dbReference type="InterPro" id="IPR032402">
    <property type="entry name" value="AbLIM_anchor"/>
</dbReference>
<dbReference type="InterPro" id="IPR003128">
    <property type="entry name" value="Villin_headpiece"/>
</dbReference>
<dbReference type="AlphaFoldDB" id="A0A8D2A5A2"/>
<feature type="compositionally biased region" description="Low complexity" evidence="5">
    <location>
        <begin position="229"/>
        <end position="238"/>
    </location>
</feature>
<dbReference type="GO" id="GO:0003779">
    <property type="term" value="F:actin binding"/>
    <property type="evidence" value="ECO:0007669"/>
    <property type="project" value="InterPro"/>
</dbReference>
<feature type="compositionally biased region" description="Basic and acidic residues" evidence="5">
    <location>
        <begin position="253"/>
        <end position="264"/>
    </location>
</feature>
<dbReference type="GO" id="GO:0007010">
    <property type="term" value="P:cytoskeleton organization"/>
    <property type="evidence" value="ECO:0007669"/>
    <property type="project" value="InterPro"/>
</dbReference>
<evidence type="ECO:0000313" key="8">
    <source>
        <dbReference type="Ensembl" id="ENSSSCP00065043596.1"/>
    </source>
</evidence>
<evidence type="ECO:0000256" key="6">
    <source>
        <dbReference type="SAM" id="Phobius"/>
    </source>
</evidence>
<feature type="domain" description="HP" evidence="7">
    <location>
        <begin position="454"/>
        <end position="522"/>
    </location>
</feature>
<feature type="region of interest" description="Disordered" evidence="5">
    <location>
        <begin position="123"/>
        <end position="143"/>
    </location>
</feature>
<dbReference type="PROSITE" id="PS51089">
    <property type="entry name" value="HP"/>
    <property type="match status" value="1"/>
</dbReference>
<keyword evidence="2" id="KW-0963">Cytoplasm</keyword>
<dbReference type="Pfam" id="PF02209">
    <property type="entry name" value="VHP"/>
    <property type="match status" value="1"/>
</dbReference>
<dbReference type="GO" id="GO:0005737">
    <property type="term" value="C:cytoplasm"/>
    <property type="evidence" value="ECO:0007669"/>
    <property type="project" value="UniProtKB-SubCell"/>
</dbReference>
<dbReference type="InterPro" id="IPR051618">
    <property type="entry name" value="Actin-binding_LIM"/>
</dbReference>
<keyword evidence="4" id="KW-0677">Repeat</keyword>
<keyword evidence="6" id="KW-1133">Transmembrane helix</keyword>
<sequence>MCVCMPFMYVCFICAHMCIYVCTHTDVLCVYVHPRGHLCACLHVCVRCLQACVCVCAYLCVCMHASKCVFLCIYAYMCVFCARPWAFLYAQVCVRVFSSHCLPGHGPTGPRGVLVPVPPTLSPAVPSRSGSAPGTEPRGRQGGGLTAPALSLLGQAKLGDEILDYRDLAALPKSKAIYDIDRPDMISYAPYVSHSVGDRQSCSESPQLLSPTPPEGDRDDRSYKQCRTSSPSSTGSVSLGRYTPTSRSPQHYSRPDTGVKDNIYRKPPIYKQHGPVAQSPVSKLSGLISVLSLVVHEAGCSNRLEGPSPPQAAAARRLDGEDASLELDNRKKTSWLISKGDADTRTNSPDLDSQALSHSSGTDRGPLQTMHADDLYSRLPYSRSDPVPGPGKNGLDHRNANLAPCGADSDASWGTREYKVRGSPAPLRTSRRHAAPAQVKSSFCCALPVKCVCPMQTQIYPYDALIVTNRIRVKLPKDVDRTRLERHLSPEEFQEVFGMSMEEFDRLALWKRNDLKKKALLF</sequence>
<name>A0A8D2A5A2_PIG</name>
<evidence type="ECO:0000256" key="5">
    <source>
        <dbReference type="SAM" id="MobiDB-lite"/>
    </source>
</evidence>
<evidence type="ECO:0000256" key="1">
    <source>
        <dbReference type="ARBA" id="ARBA00004496"/>
    </source>
</evidence>
<dbReference type="PANTHER" id="PTHR24213:SF6">
    <property type="entry name" value="ACTIN-BINDING LIM PROTEIN 2"/>
    <property type="match status" value="1"/>
</dbReference>
<dbReference type="Ensembl" id="ENSSSCT00065099348.1">
    <property type="protein sequence ID" value="ENSSSCP00065043596.1"/>
    <property type="gene ID" value="ENSSSCG00065072197.1"/>
</dbReference>
<reference evidence="8" key="1">
    <citation type="submission" date="2025-08" db="UniProtKB">
        <authorList>
            <consortium name="Ensembl"/>
        </authorList>
    </citation>
    <scope>IDENTIFICATION</scope>
</reference>
<dbReference type="Proteomes" id="UP000694725">
    <property type="component" value="Unplaced"/>
</dbReference>
<dbReference type="Gene3D" id="1.10.950.10">
    <property type="entry name" value="Villin headpiece domain"/>
    <property type="match status" value="1"/>
</dbReference>
<feature type="compositionally biased region" description="Polar residues" evidence="5">
    <location>
        <begin position="345"/>
        <end position="362"/>
    </location>
</feature>
<dbReference type="PANTHER" id="PTHR24213">
    <property type="entry name" value="ACTIN-BINDING LIM PROTEIN"/>
    <property type="match status" value="1"/>
</dbReference>
<dbReference type="SMART" id="SM00153">
    <property type="entry name" value="VHP"/>
    <property type="match status" value="1"/>
</dbReference>
<feature type="compositionally biased region" description="Polar residues" evidence="5">
    <location>
        <begin position="198"/>
        <end position="210"/>
    </location>
</feature>
<keyword evidence="3" id="KW-0597">Phosphoprotein</keyword>
<comment type="subcellular location">
    <subcellularLocation>
        <location evidence="1">Cytoplasm</location>
    </subcellularLocation>
</comment>
<feature type="transmembrane region" description="Helical" evidence="6">
    <location>
        <begin position="40"/>
        <end position="61"/>
    </location>
</feature>
<feature type="region of interest" description="Disordered" evidence="5">
    <location>
        <begin position="338"/>
        <end position="369"/>
    </location>
</feature>
<organism evidence="8 9">
    <name type="scientific">Sus scrofa</name>
    <name type="common">Pig</name>
    <dbReference type="NCBI Taxonomy" id="9823"/>
    <lineage>
        <taxon>Eukaryota</taxon>
        <taxon>Metazoa</taxon>
        <taxon>Chordata</taxon>
        <taxon>Craniata</taxon>
        <taxon>Vertebrata</taxon>
        <taxon>Euteleostomi</taxon>
        <taxon>Mammalia</taxon>
        <taxon>Eutheria</taxon>
        <taxon>Laurasiatheria</taxon>
        <taxon>Artiodactyla</taxon>
        <taxon>Suina</taxon>
        <taxon>Suidae</taxon>
        <taxon>Sus</taxon>
    </lineage>
</organism>
<evidence type="ECO:0000256" key="4">
    <source>
        <dbReference type="ARBA" id="ARBA00022737"/>
    </source>
</evidence>